<dbReference type="Gene3D" id="3.80.10.10">
    <property type="entry name" value="Ribonuclease Inhibitor"/>
    <property type="match status" value="4"/>
</dbReference>
<dbReference type="InterPro" id="IPR011990">
    <property type="entry name" value="TPR-like_helical_dom_sf"/>
</dbReference>
<dbReference type="SMART" id="SM00364">
    <property type="entry name" value="LRR_BAC"/>
    <property type="match status" value="10"/>
</dbReference>
<keyword evidence="12" id="KW-0418">Kinase</keyword>
<dbReference type="GO" id="GO:0005737">
    <property type="term" value="C:cytoplasm"/>
    <property type="evidence" value="ECO:0007669"/>
    <property type="project" value="TreeGrafter"/>
</dbReference>
<dbReference type="GO" id="GO:0005694">
    <property type="term" value="C:chromosome"/>
    <property type="evidence" value="ECO:0007669"/>
    <property type="project" value="UniProtKB-SubCell"/>
</dbReference>
<dbReference type="SMART" id="SM00369">
    <property type="entry name" value="LRR_TYP"/>
    <property type="match status" value="11"/>
</dbReference>
<feature type="compositionally biased region" description="Acidic residues" evidence="10">
    <location>
        <begin position="151"/>
        <end position="168"/>
    </location>
</feature>
<dbReference type="SMART" id="SM00028">
    <property type="entry name" value="TPR"/>
    <property type="match status" value="2"/>
</dbReference>
<evidence type="ECO:0000256" key="8">
    <source>
        <dbReference type="ARBA" id="ARBA00023204"/>
    </source>
</evidence>
<dbReference type="InterPro" id="IPR036020">
    <property type="entry name" value="WW_dom_sf"/>
</dbReference>
<keyword evidence="4" id="KW-0433">Leucine-rich repeat</keyword>
<feature type="region of interest" description="Disordered" evidence="10">
    <location>
        <begin position="141"/>
        <end position="181"/>
    </location>
</feature>
<comment type="subcellular location">
    <subcellularLocation>
        <location evidence="1">Chromosome</location>
    </subcellularLocation>
</comment>
<sequence length="1190" mass="136166">MSSRWEEAYDEVSGRPYYFIRDSGETSWTLPGETTVEGGSATESVWQQSFDEASQTIYYYNIYTGETCWTLPEEVETIQEDDSSYLTFAVVRLQSMFRGAKGRKRARCLMKAQYQFTTDPDSGKTLYTNLSTNTSSWTKPVLFEPLQIPDDGGDDDEEEEDNDDDDFEGFQQDAARDSEEEVTTLVAVDETEEAKMDETTKRKLSRSFPRSKAQQIVDDAEDAGKNVQLLDMSGLDVWKLSSRIWNLQFLKKLVLSNNFLTRIPSGIQDLIHLEELDVSHNQLTRLPSCLQTTTALTAIRASHNLIQTFSPKLWKLREIHYLDLSHNRLKELPFVEGDLKLLRETREWQVGVGLLVKLEVLLLNNNRLVQVPKSIEKCGKLSLLDLSDNQLNLLSDEIPALTSLERLVLHHNALRALPDAIGNLMNLQELDVAHNRLVTLPIRIGELYKLGTLQIFSNQLRFLPKEFGTLSCLRHLDLDSNSNLINLEVFFRHLPNISFFSASSCGIVTFEALDFLKDAPVQTLRLRKNALREFPLLIGHAVMQDTLHELVLAGNYLTQVPLAVLLYCSQLQLLDLSNNYLRVLPTEIGHLRRLEVLHLSINALQELPDELTQLPRLRELICDHNQLEQLPLRLGSLMQLTKLNVSSNRLRSLPTSLMEMIRLHSLYVNDNLLSAQPPAVFYVKCFCDFSNNPFTTQQIQHQQDRRDRLALALKFVDAGEFVTAEELLTKLIAELKMLPYVEQNRESPQLHYKRGLCRFMLLKRARHVINESSVVISSCEHEIHGVELIHARQTRLKANQKKNHEERSESPTHQLSDNNDAQPEVGVKGTYAPAVNARAQARQDHEKYANGALKDLHEAIKLECTELTTAYNLKALVHIALHQYSDAIHNLTKAIKHVHAPDLDGINNHQDAITEDEAEYEPTIPETSIHLFLCRAEAYRGLGQLPSAIADLHHVVSHYPIQRDSSSIAQLECEYVSAWEAEQTDYSVDDATLLRAFNIEQKSGLARRAEVLDVHSKALTAAMAKKKRGSTTTTKRLPAAERFRLECEAKSAELAAERKRVRAPFEEMSARSRAFLVRARDFKREIRANLQMEMEETRQRHIERENARETERRRLEHQREVDERMIMKYEDEWMQWLVSEELRLEYERQHRAGEAQRRADAKVAHAARLAKRGGKRQAAAGQRGKGNARR</sequence>
<evidence type="ECO:0000313" key="13">
    <source>
        <dbReference type="Proteomes" id="UP000198211"/>
    </source>
</evidence>
<dbReference type="InterPro" id="IPR050216">
    <property type="entry name" value="LRR_domain-containing"/>
</dbReference>
<dbReference type="GO" id="GO:0006281">
    <property type="term" value="P:DNA repair"/>
    <property type="evidence" value="ECO:0007669"/>
    <property type="project" value="UniProtKB-KW"/>
</dbReference>
<evidence type="ECO:0000256" key="4">
    <source>
        <dbReference type="ARBA" id="ARBA00022614"/>
    </source>
</evidence>
<evidence type="ECO:0000256" key="10">
    <source>
        <dbReference type="SAM" id="MobiDB-lite"/>
    </source>
</evidence>
<keyword evidence="6" id="KW-0227">DNA damage</keyword>
<evidence type="ECO:0000256" key="1">
    <source>
        <dbReference type="ARBA" id="ARBA00004286"/>
    </source>
</evidence>
<evidence type="ECO:0000256" key="7">
    <source>
        <dbReference type="ARBA" id="ARBA00022853"/>
    </source>
</evidence>
<evidence type="ECO:0000256" key="3">
    <source>
        <dbReference type="ARBA" id="ARBA00022454"/>
    </source>
</evidence>
<dbReference type="PROSITE" id="PS01159">
    <property type="entry name" value="WW_DOMAIN_1"/>
    <property type="match status" value="2"/>
</dbReference>
<gene>
    <name evidence="12" type="ORF">PHMEG_00011908</name>
</gene>
<keyword evidence="8" id="KW-0234">DNA repair</keyword>
<evidence type="ECO:0000256" key="2">
    <source>
        <dbReference type="ARBA" id="ARBA00010999"/>
    </source>
</evidence>
<dbReference type="SUPFAM" id="SSF51045">
    <property type="entry name" value="WW domain"/>
    <property type="match status" value="1"/>
</dbReference>
<dbReference type="STRING" id="4795.A0A225WBH8"/>
<keyword evidence="7" id="KW-0156">Chromatin regulator</keyword>
<dbReference type="SUPFAM" id="SSF52047">
    <property type="entry name" value="RNI-like"/>
    <property type="match status" value="1"/>
</dbReference>
<keyword evidence="9" id="KW-0175">Coiled coil</keyword>
<dbReference type="PROSITE" id="PS51450">
    <property type="entry name" value="LRR"/>
    <property type="match status" value="3"/>
</dbReference>
<dbReference type="SUPFAM" id="SSF48452">
    <property type="entry name" value="TPR-like"/>
    <property type="match status" value="1"/>
</dbReference>
<keyword evidence="3" id="KW-0158">Chromosome</keyword>
<dbReference type="CDD" id="cd00201">
    <property type="entry name" value="WW"/>
    <property type="match status" value="2"/>
</dbReference>
<feature type="compositionally biased region" description="Polar residues" evidence="10">
    <location>
        <begin position="811"/>
        <end position="821"/>
    </location>
</feature>
<dbReference type="SUPFAM" id="SSF52058">
    <property type="entry name" value="L domain-like"/>
    <property type="match status" value="1"/>
</dbReference>
<dbReference type="InterPro" id="IPR001202">
    <property type="entry name" value="WW_dom"/>
</dbReference>
<reference evidence="13" key="1">
    <citation type="submission" date="2017-03" db="EMBL/GenBank/DDBJ databases">
        <title>Phytopthora megakarya and P. palmivora, two closely related causual agents of cacao black pod achieved similar genome size and gene model numbers by different mechanisms.</title>
        <authorList>
            <person name="Ali S."/>
            <person name="Shao J."/>
            <person name="Larry D.J."/>
            <person name="Kronmiller B."/>
            <person name="Shen D."/>
            <person name="Strem M.D."/>
            <person name="Melnick R.L."/>
            <person name="Guiltinan M.J."/>
            <person name="Tyler B.M."/>
            <person name="Meinhardt L.W."/>
            <person name="Bailey B.A."/>
        </authorList>
    </citation>
    <scope>NUCLEOTIDE SEQUENCE [LARGE SCALE GENOMIC DNA]</scope>
    <source>
        <strain evidence="13">zdho120</strain>
    </source>
</reference>
<dbReference type="Gene3D" id="2.20.70.10">
    <property type="match status" value="2"/>
</dbReference>
<dbReference type="Pfam" id="PF00397">
    <property type="entry name" value="WW"/>
    <property type="match status" value="1"/>
</dbReference>
<dbReference type="GO" id="GO:0016301">
    <property type="term" value="F:kinase activity"/>
    <property type="evidence" value="ECO:0007669"/>
    <property type="project" value="UniProtKB-KW"/>
</dbReference>
<dbReference type="GO" id="GO:0006325">
    <property type="term" value="P:chromatin organization"/>
    <property type="evidence" value="ECO:0007669"/>
    <property type="project" value="UniProtKB-KW"/>
</dbReference>
<evidence type="ECO:0000259" key="11">
    <source>
        <dbReference type="PROSITE" id="PS50020"/>
    </source>
</evidence>
<keyword evidence="12" id="KW-0808">Transferase</keyword>
<dbReference type="SMART" id="SM00456">
    <property type="entry name" value="WW"/>
    <property type="match status" value="3"/>
</dbReference>
<proteinExistence type="inferred from homology"/>
<dbReference type="PROSITE" id="PS50096">
    <property type="entry name" value="IQ"/>
    <property type="match status" value="1"/>
</dbReference>
<dbReference type="OrthoDB" id="676979at2759"/>
<name>A0A225WBH8_9STRA</name>
<protein>
    <submittedName>
        <fullName evidence="12">TKL protein kinase</fullName>
    </submittedName>
</protein>
<dbReference type="EMBL" id="NBNE01001303">
    <property type="protein sequence ID" value="OWZ14588.1"/>
    <property type="molecule type" value="Genomic_DNA"/>
</dbReference>
<feature type="coiled-coil region" evidence="9">
    <location>
        <begin position="1080"/>
        <end position="1132"/>
    </location>
</feature>
<evidence type="ECO:0000256" key="9">
    <source>
        <dbReference type="SAM" id="Coils"/>
    </source>
</evidence>
<comment type="caution">
    <text evidence="12">The sequence shown here is derived from an EMBL/GenBank/DDBJ whole genome shotgun (WGS) entry which is preliminary data.</text>
</comment>
<dbReference type="Pfam" id="PF13855">
    <property type="entry name" value="LRR_8"/>
    <property type="match status" value="3"/>
</dbReference>
<feature type="domain" description="WW" evidence="11">
    <location>
        <begin position="40"/>
        <end position="74"/>
    </location>
</feature>
<dbReference type="InterPro" id="IPR001611">
    <property type="entry name" value="Leu-rich_rpt"/>
</dbReference>
<dbReference type="PROSITE" id="PS50020">
    <property type="entry name" value="WW_DOMAIN_2"/>
    <property type="match status" value="2"/>
</dbReference>
<feature type="region of interest" description="Disordered" evidence="10">
    <location>
        <begin position="1169"/>
        <end position="1190"/>
    </location>
</feature>
<dbReference type="InterPro" id="IPR003591">
    <property type="entry name" value="Leu-rich_rpt_typical-subtyp"/>
</dbReference>
<keyword evidence="5" id="KW-0677">Repeat</keyword>
<feature type="region of interest" description="Disordered" evidence="10">
    <location>
        <begin position="796"/>
        <end position="826"/>
    </location>
</feature>
<evidence type="ECO:0000313" key="12">
    <source>
        <dbReference type="EMBL" id="OWZ14588.1"/>
    </source>
</evidence>
<organism evidence="12 13">
    <name type="scientific">Phytophthora megakarya</name>
    <dbReference type="NCBI Taxonomy" id="4795"/>
    <lineage>
        <taxon>Eukaryota</taxon>
        <taxon>Sar</taxon>
        <taxon>Stramenopiles</taxon>
        <taxon>Oomycota</taxon>
        <taxon>Peronosporomycetes</taxon>
        <taxon>Peronosporales</taxon>
        <taxon>Peronosporaceae</taxon>
        <taxon>Phytophthora</taxon>
    </lineage>
</organism>
<dbReference type="InterPro" id="IPR019734">
    <property type="entry name" value="TPR_rpt"/>
</dbReference>
<dbReference type="PANTHER" id="PTHR48051">
    <property type="match status" value="1"/>
</dbReference>
<evidence type="ECO:0000256" key="6">
    <source>
        <dbReference type="ARBA" id="ARBA00022763"/>
    </source>
</evidence>
<keyword evidence="13" id="KW-1185">Reference proteome</keyword>
<feature type="domain" description="WW" evidence="11">
    <location>
        <begin position="1"/>
        <end position="33"/>
    </location>
</feature>
<dbReference type="Proteomes" id="UP000198211">
    <property type="component" value="Unassembled WGS sequence"/>
</dbReference>
<dbReference type="Gene3D" id="1.25.40.10">
    <property type="entry name" value="Tetratricopeptide repeat domain"/>
    <property type="match status" value="1"/>
</dbReference>
<dbReference type="AlphaFoldDB" id="A0A225WBH8"/>
<dbReference type="InterPro" id="IPR032675">
    <property type="entry name" value="LRR_dom_sf"/>
</dbReference>
<evidence type="ECO:0000256" key="5">
    <source>
        <dbReference type="ARBA" id="ARBA00022737"/>
    </source>
</evidence>
<accession>A0A225WBH8</accession>
<dbReference type="PANTHER" id="PTHR48051:SF46">
    <property type="entry name" value="LEUCINE RICH REPEAT-CONTAINING DOMAIN PROTEIN"/>
    <property type="match status" value="1"/>
</dbReference>
<comment type="similarity">
    <text evidence="2">Belongs to the Tonsoku family.</text>
</comment>